<sequence>MAKIYSTRDIFLEKMKKYCSYQERSHADVNKKLYELQLDAELRDEITFELIQQNFLNEERFARAIVRGKFRMNDWGKIKIKQQLKQHHIVDSLIHMAMTEIDEEEYLQKIKLLIQKKYDSLSNELPFKRFQKTILSLVQKGYEQPLVFQIAKNMNLEKNK</sequence>
<dbReference type="Pfam" id="PF02631">
    <property type="entry name" value="RecX_HTH2"/>
    <property type="match status" value="1"/>
</dbReference>
<feature type="domain" description="RecX second three-helical" evidence="5">
    <location>
        <begin position="57"/>
        <end position="98"/>
    </location>
</feature>
<dbReference type="EMBL" id="JADKFW010000004">
    <property type="protein sequence ID" value="MBK9716919.1"/>
    <property type="molecule type" value="Genomic_DNA"/>
</dbReference>
<dbReference type="InterPro" id="IPR053925">
    <property type="entry name" value="RecX_HTH_3rd"/>
</dbReference>
<comment type="caution">
    <text evidence="7">The sequence shown here is derived from an EMBL/GenBank/DDBJ whole genome shotgun (WGS) entry which is preliminary data.</text>
</comment>
<keyword evidence="4" id="KW-0963">Cytoplasm</keyword>
<proteinExistence type="inferred from homology"/>
<name>A0A9D7XCM1_9BACT</name>
<reference evidence="7 8" key="1">
    <citation type="submission" date="2020-10" db="EMBL/GenBank/DDBJ databases">
        <title>Connecting structure to function with the recovery of over 1000 high-quality activated sludge metagenome-assembled genomes encoding full-length rRNA genes using long-read sequencing.</title>
        <authorList>
            <person name="Singleton C.M."/>
            <person name="Petriglieri F."/>
            <person name="Kristensen J.M."/>
            <person name="Kirkegaard R.H."/>
            <person name="Michaelsen T.Y."/>
            <person name="Andersen M.H."/>
            <person name="Karst S.M."/>
            <person name="Dueholm M.S."/>
            <person name="Nielsen P.H."/>
            <person name="Albertsen M."/>
        </authorList>
    </citation>
    <scope>NUCLEOTIDE SEQUENCE [LARGE SCALE GENOMIC DNA]</scope>
    <source>
        <strain evidence="7">Ribe_18-Q3-R11-54_BAT3C.373</strain>
    </source>
</reference>
<protein>
    <recommendedName>
        <fullName evidence="3">Regulatory protein RecX</fullName>
    </recommendedName>
</protein>
<dbReference type="PANTHER" id="PTHR33602:SF1">
    <property type="entry name" value="REGULATORY PROTEIN RECX FAMILY PROTEIN"/>
    <property type="match status" value="1"/>
</dbReference>
<comment type="similarity">
    <text evidence="2">Belongs to the RecX family.</text>
</comment>
<organism evidence="7 8">
    <name type="scientific">Candidatus Defluviibacterium haderslevense</name>
    <dbReference type="NCBI Taxonomy" id="2981993"/>
    <lineage>
        <taxon>Bacteria</taxon>
        <taxon>Pseudomonadati</taxon>
        <taxon>Bacteroidota</taxon>
        <taxon>Saprospiria</taxon>
        <taxon>Saprospirales</taxon>
        <taxon>Saprospiraceae</taxon>
        <taxon>Candidatus Defluviibacterium</taxon>
    </lineage>
</organism>
<accession>A0A9D7XCM1</accession>
<evidence type="ECO:0000259" key="6">
    <source>
        <dbReference type="Pfam" id="PF21981"/>
    </source>
</evidence>
<evidence type="ECO:0000259" key="5">
    <source>
        <dbReference type="Pfam" id="PF02631"/>
    </source>
</evidence>
<dbReference type="PANTHER" id="PTHR33602">
    <property type="entry name" value="REGULATORY PROTEIN RECX FAMILY PROTEIN"/>
    <property type="match status" value="1"/>
</dbReference>
<dbReference type="Proteomes" id="UP000808349">
    <property type="component" value="Unassembled WGS sequence"/>
</dbReference>
<dbReference type="AlphaFoldDB" id="A0A9D7XCM1"/>
<dbReference type="InterPro" id="IPR053924">
    <property type="entry name" value="RecX_HTH_2nd"/>
</dbReference>
<evidence type="ECO:0000256" key="2">
    <source>
        <dbReference type="ARBA" id="ARBA00009695"/>
    </source>
</evidence>
<comment type="subcellular location">
    <subcellularLocation>
        <location evidence="1">Cytoplasm</location>
    </subcellularLocation>
</comment>
<dbReference type="InterPro" id="IPR003783">
    <property type="entry name" value="Regulatory_RecX"/>
</dbReference>
<dbReference type="InterPro" id="IPR036388">
    <property type="entry name" value="WH-like_DNA-bd_sf"/>
</dbReference>
<gene>
    <name evidence="7" type="ORF">IPO85_05280</name>
</gene>
<evidence type="ECO:0000256" key="1">
    <source>
        <dbReference type="ARBA" id="ARBA00004496"/>
    </source>
</evidence>
<evidence type="ECO:0000256" key="4">
    <source>
        <dbReference type="ARBA" id="ARBA00022490"/>
    </source>
</evidence>
<dbReference type="Gene3D" id="1.10.10.10">
    <property type="entry name" value="Winged helix-like DNA-binding domain superfamily/Winged helix DNA-binding domain"/>
    <property type="match status" value="1"/>
</dbReference>
<dbReference type="GO" id="GO:0005737">
    <property type="term" value="C:cytoplasm"/>
    <property type="evidence" value="ECO:0007669"/>
    <property type="project" value="UniProtKB-SubCell"/>
</dbReference>
<dbReference type="Pfam" id="PF21981">
    <property type="entry name" value="RecX_HTH3"/>
    <property type="match status" value="1"/>
</dbReference>
<evidence type="ECO:0000256" key="3">
    <source>
        <dbReference type="ARBA" id="ARBA00018111"/>
    </source>
</evidence>
<evidence type="ECO:0000313" key="7">
    <source>
        <dbReference type="EMBL" id="MBK9716919.1"/>
    </source>
</evidence>
<dbReference type="GO" id="GO:0006282">
    <property type="term" value="P:regulation of DNA repair"/>
    <property type="evidence" value="ECO:0007669"/>
    <property type="project" value="InterPro"/>
</dbReference>
<feature type="domain" description="RecX third three-helical" evidence="6">
    <location>
        <begin position="104"/>
        <end position="149"/>
    </location>
</feature>
<evidence type="ECO:0000313" key="8">
    <source>
        <dbReference type="Proteomes" id="UP000808349"/>
    </source>
</evidence>